<dbReference type="GO" id="GO:0005085">
    <property type="term" value="F:guanyl-nucleotide exchange factor activity"/>
    <property type="evidence" value="ECO:0007669"/>
    <property type="project" value="InterPro"/>
</dbReference>
<feature type="compositionally biased region" description="Basic and acidic residues" evidence="1">
    <location>
        <begin position="211"/>
        <end position="223"/>
    </location>
</feature>
<dbReference type="InterPro" id="IPR035999">
    <property type="entry name" value="Sec7_dom_sf"/>
</dbReference>
<dbReference type="PANTHER" id="PTHR10663">
    <property type="entry name" value="GUANYL-NUCLEOTIDE EXCHANGE FACTOR"/>
    <property type="match status" value="1"/>
</dbReference>
<evidence type="ECO:0000313" key="3">
    <source>
        <dbReference type="EMBL" id="KAA6403945.1"/>
    </source>
</evidence>
<evidence type="ECO:0000256" key="1">
    <source>
        <dbReference type="SAM" id="MobiDB-lite"/>
    </source>
</evidence>
<accession>A0A5J4XBP3</accession>
<feature type="domain" description="SEC7" evidence="2">
    <location>
        <begin position="667"/>
        <end position="894"/>
    </location>
</feature>
<evidence type="ECO:0000259" key="2">
    <source>
        <dbReference type="PROSITE" id="PS50190"/>
    </source>
</evidence>
<reference evidence="3 4" key="1">
    <citation type="submission" date="2019-03" db="EMBL/GenBank/DDBJ databases">
        <title>Single cell metagenomics reveals metabolic interactions within the superorganism composed of flagellate Streblomastix strix and complex community of Bacteroidetes bacteria on its surface.</title>
        <authorList>
            <person name="Treitli S.C."/>
            <person name="Kolisko M."/>
            <person name="Husnik F."/>
            <person name="Keeling P."/>
            <person name="Hampl V."/>
        </authorList>
    </citation>
    <scope>NUCLEOTIDE SEQUENCE [LARGE SCALE GENOMIC DNA]</scope>
    <source>
        <strain evidence="3">ST1C</strain>
    </source>
</reference>
<dbReference type="EMBL" id="SNRW01000044">
    <property type="protein sequence ID" value="KAA6403945.1"/>
    <property type="molecule type" value="Genomic_DNA"/>
</dbReference>
<sequence length="1153" mass="130980">MDKERVLQGILLIQKQVPLFKSKELKQACYDARDFVKINSPQTCPAVVFNPLVLGFATGKDNIISACLSCLHIFLTINFIRGKSSIVGLSPQTNIIDQIISLVAQCNNNPNNDIPKLVTNFWVSLLYNLYIQVHGDALEISLNCFADAHVLLKKKQDIDKASKDFLAINMFYFEKGILEEKEEENNKNLDEEVEYEKKRLKEIVEMRREETEHGLQIEEEKLNNEQNSSIGENEGIADEKDKDGETDINNEKDNQQNINKDNDIQDKDKNNDSKSENSDEFSQISDQNQSEKEFIEVQMGSKVDNIELEKQNKSNFLFEGQELNNSCSDALVILRVLCNIAGGGTSWNDQDNDNYPPQLKLLFPQTLSVLIGLITHILSYPLQALISEKIILLRTLSPLYIRGDIWSALYLRYDSRVNEFDHLRSFIEALSSIIYSAGGSIIQNSINSSAQSLKRPSFNSGNASSQDQVENDDRITIHEDSLQLFGFSLWAQGSNETIWQNLKKKKRVDILVELALSALCQISVSIAEFCREVAPLETEEERTRRKQRMNIEQSNSKRELNGKQNIENETLQTKFNQIPGKNLEDILSKKQQKEIFVNLFNSNFERAINYAINNQLIEFEDSDQMTNFSQSDELSNTPKTEQTHSHSQSEHFTSKDIELEQQPQIPEYLPKQLTTSVIEITTNDINEQPKSYSDKIIQSISDYILSQTLSSHSIQPKILGMFLGQKEQLNNDIFKSIVSKFYLKGLDVYEALCLFLGTVRVGSQPQQVYRNIEILSTEYHKQNPESFPSPQESFFFFYSAMQVHFEAFGGVSQGAFGNPASVSTGYASSNFSLNSSVGSSDAQNFDEFKSGSPWKLNSKRAKGAMTREVFIEYGLRYGKDLIWLNNMYDRIRKNEIIVLGDYESKLLHEGLVQGQPIFLPYLLQPSTNSTNFSIISSLGQSFSYFGFLSLVQPSLAISQSVSNSQLNLSPILNQEFTQLSANNEQQQALLKEYKTKNREKVLNEMRVLSQVLLERLIWRYISRKMTRQWQKTNGSNAKESRWYEQEQEQEQYCSVSVINRNNPQLALLNFANKPFNCDFGSPHAIKILELFTNVMLSFGMPIVARASICPDAVAGTILQTTATLIRVTSVFGMSQQRDALVASLAISTTLILA</sequence>
<gene>
    <name evidence="3" type="ORF">EZS28_000536</name>
</gene>
<dbReference type="PROSITE" id="PS50190">
    <property type="entry name" value="SEC7"/>
    <property type="match status" value="1"/>
</dbReference>
<dbReference type="Gene3D" id="1.10.1000.11">
    <property type="entry name" value="Arf Nucleotide-binding Site Opener,domain 2"/>
    <property type="match status" value="1"/>
</dbReference>
<dbReference type="GO" id="GO:0032012">
    <property type="term" value="P:regulation of ARF protein signal transduction"/>
    <property type="evidence" value="ECO:0007669"/>
    <property type="project" value="InterPro"/>
</dbReference>
<proteinExistence type="predicted"/>
<dbReference type="Pfam" id="PF01369">
    <property type="entry name" value="Sec7"/>
    <property type="match status" value="1"/>
</dbReference>
<dbReference type="Proteomes" id="UP000324800">
    <property type="component" value="Unassembled WGS sequence"/>
</dbReference>
<dbReference type="InterPro" id="IPR023394">
    <property type="entry name" value="Sec7_C_sf"/>
</dbReference>
<feature type="compositionally biased region" description="Basic and acidic residues" evidence="1">
    <location>
        <begin position="237"/>
        <end position="277"/>
    </location>
</feature>
<dbReference type="SMART" id="SM00222">
    <property type="entry name" value="Sec7"/>
    <property type="match status" value="1"/>
</dbReference>
<feature type="region of interest" description="Disordered" evidence="1">
    <location>
        <begin position="627"/>
        <end position="655"/>
    </location>
</feature>
<evidence type="ECO:0000313" key="4">
    <source>
        <dbReference type="Proteomes" id="UP000324800"/>
    </source>
</evidence>
<feature type="compositionally biased region" description="Polar residues" evidence="1">
    <location>
        <begin position="627"/>
        <end position="640"/>
    </location>
</feature>
<dbReference type="AlphaFoldDB" id="A0A5J4XBP3"/>
<organism evidence="3 4">
    <name type="scientific">Streblomastix strix</name>
    <dbReference type="NCBI Taxonomy" id="222440"/>
    <lineage>
        <taxon>Eukaryota</taxon>
        <taxon>Metamonada</taxon>
        <taxon>Preaxostyla</taxon>
        <taxon>Oxymonadida</taxon>
        <taxon>Streblomastigidae</taxon>
        <taxon>Streblomastix</taxon>
    </lineage>
</organism>
<feature type="compositionally biased region" description="Basic and acidic residues" evidence="1">
    <location>
        <begin position="641"/>
        <end position="655"/>
    </location>
</feature>
<name>A0A5J4XBP3_9EUKA</name>
<feature type="region of interest" description="Disordered" evidence="1">
    <location>
        <begin position="211"/>
        <end position="290"/>
    </location>
</feature>
<dbReference type="SUPFAM" id="SSF48425">
    <property type="entry name" value="Sec7 domain"/>
    <property type="match status" value="1"/>
</dbReference>
<protein>
    <recommendedName>
        <fullName evidence="2">SEC7 domain-containing protein</fullName>
    </recommendedName>
</protein>
<feature type="region of interest" description="Disordered" evidence="1">
    <location>
        <begin position="538"/>
        <end position="563"/>
    </location>
</feature>
<comment type="caution">
    <text evidence="3">The sequence shown here is derived from an EMBL/GenBank/DDBJ whole genome shotgun (WGS) entry which is preliminary data.</text>
</comment>
<dbReference type="InterPro" id="IPR000904">
    <property type="entry name" value="Sec7_dom"/>
</dbReference>